<keyword evidence="2" id="KW-1185">Reference proteome</keyword>
<protein>
    <submittedName>
        <fullName evidence="1">Uncharacterized protein</fullName>
    </submittedName>
</protein>
<evidence type="ECO:0000313" key="1">
    <source>
        <dbReference type="EMBL" id="KAJ4002818.1"/>
    </source>
</evidence>
<reference evidence="1" key="1">
    <citation type="submission" date="2022-10" db="EMBL/GenBank/DDBJ databases">
        <title>Fusarium specimens isolated from Avocado Roots.</title>
        <authorList>
            <person name="Stajich J."/>
            <person name="Roper C."/>
            <person name="Heimlech-Rivalta G."/>
        </authorList>
    </citation>
    <scope>NUCLEOTIDE SEQUENCE</scope>
    <source>
        <strain evidence="1">CF00143</strain>
    </source>
</reference>
<evidence type="ECO:0000313" key="2">
    <source>
        <dbReference type="Proteomes" id="UP001152130"/>
    </source>
</evidence>
<dbReference type="EMBL" id="JAPDHF010000030">
    <property type="protein sequence ID" value="KAJ4002818.1"/>
    <property type="molecule type" value="Genomic_DNA"/>
</dbReference>
<sequence>MQEKSAAECRKPDSVNDSIRLLLQGVGLLCLCGCGCERHKGSSDVPVVEMHVITAVVAAHGRDTAAFDRHCYETG</sequence>
<proteinExistence type="predicted"/>
<dbReference type="AlphaFoldDB" id="A0A9W8PD42"/>
<gene>
    <name evidence="1" type="ORF">NW766_012752</name>
</gene>
<dbReference type="Proteomes" id="UP001152130">
    <property type="component" value="Unassembled WGS sequence"/>
</dbReference>
<name>A0A9W8PD42_9HYPO</name>
<comment type="caution">
    <text evidence="1">The sequence shown here is derived from an EMBL/GenBank/DDBJ whole genome shotgun (WGS) entry which is preliminary data.</text>
</comment>
<organism evidence="1 2">
    <name type="scientific">Fusarium irregulare</name>
    <dbReference type="NCBI Taxonomy" id="2494466"/>
    <lineage>
        <taxon>Eukaryota</taxon>
        <taxon>Fungi</taxon>
        <taxon>Dikarya</taxon>
        <taxon>Ascomycota</taxon>
        <taxon>Pezizomycotina</taxon>
        <taxon>Sordariomycetes</taxon>
        <taxon>Hypocreomycetidae</taxon>
        <taxon>Hypocreales</taxon>
        <taxon>Nectriaceae</taxon>
        <taxon>Fusarium</taxon>
        <taxon>Fusarium incarnatum-equiseti species complex</taxon>
    </lineage>
</organism>
<accession>A0A9W8PD42</accession>